<dbReference type="Pfam" id="PF00840">
    <property type="entry name" value="Glyco_hydro_7"/>
    <property type="match status" value="2"/>
</dbReference>
<proteinExistence type="evidence at transcript level"/>
<dbReference type="Gene3D" id="2.70.100.10">
    <property type="entry name" value="Glycoside hydrolase, family 7, domain"/>
    <property type="match status" value="1"/>
</dbReference>
<evidence type="ECO:0000256" key="4">
    <source>
        <dbReference type="ARBA" id="ARBA00022801"/>
    </source>
</evidence>
<dbReference type="InterPro" id="IPR001722">
    <property type="entry name" value="Glyco_hydro_7"/>
</dbReference>
<reference evidence="10" key="1">
    <citation type="journal article" date="2010" name="PLoS ONE">
        <title>Phylogenetic analysis of cellulolytic enzyme genes from representative lineages of termites and a related cockroach.</title>
        <authorList>
            <person name="Todaka N."/>
            <person name="Inoue T."/>
            <person name="Saita K."/>
            <person name="Ohkuma M."/>
            <person name="Nalepa C.A."/>
            <person name="Lenz M."/>
            <person name="Kudo T."/>
            <person name="Moriya S."/>
        </authorList>
    </citation>
    <scope>NUCLEOTIDE SEQUENCE</scope>
</reference>
<keyword evidence="4 10" id="KW-0378">Hydrolase</keyword>
<name>A4UWY3_9EUKA</name>
<evidence type="ECO:0000256" key="8">
    <source>
        <dbReference type="ARBA" id="ARBA00023295"/>
    </source>
</evidence>
<protein>
    <recommendedName>
        <fullName evidence="3">cellulase</fullName>
        <ecNumber evidence="3">3.2.1.4</ecNumber>
    </recommendedName>
</protein>
<organism evidence="10">
    <name type="scientific">uncultured symbiotic protist of Neotermes koshunensis</name>
    <dbReference type="NCBI Taxonomy" id="403660"/>
    <lineage>
        <taxon>Eukaryota</taxon>
        <taxon>environmental samples</taxon>
    </lineage>
</organism>
<dbReference type="EC" id="3.2.1.4" evidence="3"/>
<dbReference type="EMBL" id="AB274634">
    <property type="protein sequence ID" value="BAF57393.1"/>
    <property type="molecule type" value="mRNA"/>
</dbReference>
<evidence type="ECO:0000313" key="10">
    <source>
        <dbReference type="EMBL" id="BAF57393.1"/>
    </source>
</evidence>
<comment type="similarity">
    <text evidence="2">Belongs to the glycosyl hydrolase 7 (cellulase C) family.</text>
</comment>
<dbReference type="PANTHER" id="PTHR33753:SF1">
    <property type="entry name" value="ENDO-BETA-1,4-GLUCANASE CELB"/>
    <property type="match status" value="1"/>
</dbReference>
<dbReference type="SUPFAM" id="SSF49899">
    <property type="entry name" value="Concanavalin A-like lectins/glucanases"/>
    <property type="match status" value="1"/>
</dbReference>
<dbReference type="AlphaFoldDB" id="A4UWY3"/>
<evidence type="ECO:0000256" key="3">
    <source>
        <dbReference type="ARBA" id="ARBA00012601"/>
    </source>
</evidence>
<evidence type="ECO:0000256" key="5">
    <source>
        <dbReference type="ARBA" id="ARBA00023001"/>
    </source>
</evidence>
<accession>A4UWY3</accession>
<evidence type="ECO:0000256" key="1">
    <source>
        <dbReference type="ARBA" id="ARBA00000966"/>
    </source>
</evidence>
<dbReference type="InterPro" id="IPR013320">
    <property type="entry name" value="ConA-like_dom_sf"/>
</dbReference>
<dbReference type="GO" id="GO:0030245">
    <property type="term" value="P:cellulose catabolic process"/>
    <property type="evidence" value="ECO:0007669"/>
    <property type="project" value="UniProtKB-KW"/>
</dbReference>
<keyword evidence="6" id="KW-0325">Glycoprotein</keyword>
<evidence type="ECO:0000256" key="6">
    <source>
        <dbReference type="ARBA" id="ARBA00023180"/>
    </source>
</evidence>
<keyword evidence="9" id="KW-0624">Polysaccharide degradation</keyword>
<comment type="catalytic activity">
    <reaction evidence="1">
        <text>Endohydrolysis of (1-&gt;4)-beta-D-glucosidic linkages in cellulose, lichenin and cereal beta-D-glucans.</text>
        <dbReference type="EC" id="3.2.1.4"/>
    </reaction>
</comment>
<dbReference type="PANTHER" id="PTHR33753">
    <property type="entry name" value="1,4-BETA-D-GLUCAN CELLOBIOHYDROLASE B"/>
    <property type="match status" value="1"/>
</dbReference>
<evidence type="ECO:0000256" key="7">
    <source>
        <dbReference type="ARBA" id="ARBA00023277"/>
    </source>
</evidence>
<evidence type="ECO:0000256" key="9">
    <source>
        <dbReference type="ARBA" id="ARBA00023326"/>
    </source>
</evidence>
<keyword evidence="7" id="KW-0119">Carbohydrate metabolism</keyword>
<dbReference type="GO" id="GO:0008810">
    <property type="term" value="F:cellulase activity"/>
    <property type="evidence" value="ECO:0007669"/>
    <property type="project" value="UniProtKB-EC"/>
</dbReference>
<evidence type="ECO:0000256" key="2">
    <source>
        <dbReference type="ARBA" id="ARBA00006044"/>
    </source>
</evidence>
<keyword evidence="5" id="KW-0136">Cellulose degradation</keyword>
<dbReference type="CAZy" id="GH7">
    <property type="family name" value="Glycoside Hydrolase Family 7"/>
</dbReference>
<sequence length="324" mass="35291">MLPVLLSICVSEAHPKFGWQQCTRSGCSTVQGFLVHDRHYAGIWDREKRPVLDYPKDVGATATGGTLSQRLVSKMADGTNVIGSRLYIVASDDKNYEMFTLVGKEFTYTVDLSEIPCGVNAALYTVEMPKGGKAPGYVDYGYGYCDANCVDGGCCPEFDIQEASSKGMVFTSHTCERSNGGCDSGGCGYNPYRDSNDHAFWGTTIDVKKPVTVVTQFIGSGSQLTEVRRLYVQNGKVIKAAQSLTDTFCHYGPTDSHRLANMGASFARGHVVVFSLWDSNGMGWMDGGNARPCTSYDTGTIEKTSPNLKVTWSNVKYGDLDSTY</sequence>
<dbReference type="InterPro" id="IPR037019">
    <property type="entry name" value="Glyco_hydro_7_sf"/>
</dbReference>
<keyword evidence="8" id="KW-0326">Glycosidase</keyword>